<dbReference type="AlphaFoldDB" id="A0A914UUN2"/>
<evidence type="ECO:0000256" key="1">
    <source>
        <dbReference type="ARBA" id="ARBA00004370"/>
    </source>
</evidence>
<organism evidence="8 9">
    <name type="scientific">Plectus sambesii</name>
    <dbReference type="NCBI Taxonomy" id="2011161"/>
    <lineage>
        <taxon>Eukaryota</taxon>
        <taxon>Metazoa</taxon>
        <taxon>Ecdysozoa</taxon>
        <taxon>Nematoda</taxon>
        <taxon>Chromadorea</taxon>
        <taxon>Plectida</taxon>
        <taxon>Plectina</taxon>
        <taxon>Plectoidea</taxon>
        <taxon>Plectidae</taxon>
        <taxon>Plectus</taxon>
    </lineage>
</organism>
<protein>
    <submittedName>
        <fullName evidence="9">G-protein coupled receptors family 1 profile domain-containing protein</fullName>
    </submittedName>
</protein>
<dbReference type="InterPro" id="IPR019424">
    <property type="entry name" value="7TM_GPCR_Srsx"/>
</dbReference>
<evidence type="ECO:0000256" key="6">
    <source>
        <dbReference type="SAM" id="Phobius"/>
    </source>
</evidence>
<proteinExistence type="predicted"/>
<sequence length="217" mass="23278">MMESGNASEGNSAMGNSSNASDGSAQTPYPLPMALATLVLSVAGLVGNLLIVLAMLRSRKLQNKCSALIGALAATDFIICAYLTQLRVIILLDGDSSKWTNAQCLTVSVHGIFALSVQSGLGLAIGIDRLLAIRLPHLYNKWPACTYLTALSTPILAYATLLTLFAFRESTETPVWVCMPPTAYSGKARQLWVASNIVIVLFVLITYGLAHHIVRRK</sequence>
<evidence type="ECO:0000259" key="7">
    <source>
        <dbReference type="PROSITE" id="PS50262"/>
    </source>
</evidence>
<feature type="transmembrane region" description="Helical" evidence="6">
    <location>
        <begin position="191"/>
        <end position="210"/>
    </location>
</feature>
<dbReference type="CDD" id="cd00637">
    <property type="entry name" value="7tm_classA_rhodopsin-like"/>
    <property type="match status" value="1"/>
</dbReference>
<feature type="transmembrane region" description="Helical" evidence="6">
    <location>
        <begin position="144"/>
        <end position="167"/>
    </location>
</feature>
<dbReference type="InterPro" id="IPR047130">
    <property type="entry name" value="7TM_GPCR_Srsx_nematod"/>
</dbReference>
<feature type="region of interest" description="Disordered" evidence="5">
    <location>
        <begin position="1"/>
        <end position="24"/>
    </location>
</feature>
<dbReference type="PANTHER" id="PTHR23360:SF16">
    <property type="entry name" value="G-PROTEIN COUPLED RECEPTORS FAMILY 1 PROFILE DOMAIN-CONTAINING PROTEIN"/>
    <property type="match status" value="1"/>
</dbReference>
<dbReference type="Pfam" id="PF10320">
    <property type="entry name" value="7TM_GPCR_Srsx"/>
    <property type="match status" value="1"/>
</dbReference>
<keyword evidence="3 6" id="KW-1133">Transmembrane helix</keyword>
<evidence type="ECO:0000256" key="3">
    <source>
        <dbReference type="ARBA" id="ARBA00022989"/>
    </source>
</evidence>
<dbReference type="Gene3D" id="1.20.1070.10">
    <property type="entry name" value="Rhodopsin 7-helix transmembrane proteins"/>
    <property type="match status" value="1"/>
</dbReference>
<dbReference type="WBParaSite" id="PSAMB.scaffold12524size2724.g34908.t1">
    <property type="protein sequence ID" value="PSAMB.scaffold12524size2724.g34908.t1"/>
    <property type="gene ID" value="PSAMB.scaffold12524size2724.g34908"/>
</dbReference>
<feature type="transmembrane region" description="Helical" evidence="6">
    <location>
        <begin position="33"/>
        <end position="56"/>
    </location>
</feature>
<dbReference type="GO" id="GO:0004930">
    <property type="term" value="F:G protein-coupled receptor activity"/>
    <property type="evidence" value="ECO:0007669"/>
    <property type="project" value="InterPro"/>
</dbReference>
<dbReference type="Proteomes" id="UP000887566">
    <property type="component" value="Unplaced"/>
</dbReference>
<feature type="domain" description="G-protein coupled receptors family 1 profile" evidence="7">
    <location>
        <begin position="47"/>
        <end position="217"/>
    </location>
</feature>
<keyword evidence="4 6" id="KW-0472">Membrane</keyword>
<keyword evidence="2 6" id="KW-0812">Transmembrane</keyword>
<keyword evidence="8" id="KW-1185">Reference proteome</keyword>
<evidence type="ECO:0000256" key="5">
    <source>
        <dbReference type="SAM" id="MobiDB-lite"/>
    </source>
</evidence>
<dbReference type="PROSITE" id="PS50262">
    <property type="entry name" value="G_PROTEIN_RECEP_F1_2"/>
    <property type="match status" value="1"/>
</dbReference>
<dbReference type="InterPro" id="IPR017452">
    <property type="entry name" value="GPCR_Rhodpsn_7TM"/>
</dbReference>
<dbReference type="PANTHER" id="PTHR23360">
    <property type="entry name" value="G-PROTEIN COUPLED RECEPTORS FAMILY 1 PROFILE DOMAIN-CONTAINING PROTEIN-RELATED"/>
    <property type="match status" value="1"/>
</dbReference>
<name>A0A914UUN2_9BILA</name>
<feature type="transmembrane region" description="Helical" evidence="6">
    <location>
        <begin position="112"/>
        <end position="132"/>
    </location>
</feature>
<dbReference type="InterPro" id="IPR000276">
    <property type="entry name" value="GPCR_Rhodpsn"/>
</dbReference>
<accession>A0A914UUN2</accession>
<evidence type="ECO:0000256" key="2">
    <source>
        <dbReference type="ARBA" id="ARBA00022692"/>
    </source>
</evidence>
<feature type="transmembrane region" description="Helical" evidence="6">
    <location>
        <begin position="68"/>
        <end position="92"/>
    </location>
</feature>
<evidence type="ECO:0000313" key="8">
    <source>
        <dbReference type="Proteomes" id="UP000887566"/>
    </source>
</evidence>
<evidence type="ECO:0000256" key="4">
    <source>
        <dbReference type="ARBA" id="ARBA00023136"/>
    </source>
</evidence>
<dbReference type="SMART" id="SM01381">
    <property type="entry name" value="7TM_GPCR_Srsx"/>
    <property type="match status" value="1"/>
</dbReference>
<comment type="subcellular location">
    <subcellularLocation>
        <location evidence="1">Membrane</location>
    </subcellularLocation>
</comment>
<reference evidence="9" key="1">
    <citation type="submission" date="2022-11" db="UniProtKB">
        <authorList>
            <consortium name="WormBaseParasite"/>
        </authorList>
    </citation>
    <scope>IDENTIFICATION</scope>
</reference>
<dbReference type="SUPFAM" id="SSF81321">
    <property type="entry name" value="Family A G protein-coupled receptor-like"/>
    <property type="match status" value="1"/>
</dbReference>
<evidence type="ECO:0000313" key="9">
    <source>
        <dbReference type="WBParaSite" id="PSAMB.scaffold12524size2724.g34908.t1"/>
    </source>
</evidence>
<dbReference type="GO" id="GO:0016020">
    <property type="term" value="C:membrane"/>
    <property type="evidence" value="ECO:0007669"/>
    <property type="project" value="UniProtKB-SubCell"/>
</dbReference>